<sequence length="220" mass="24274">MNRITILALLSGFALVGCNAAGVQPDQSVGQPQAPAPVTMAGSDFDQVAQFEQLNGRITLLQEQFLELKVQNSAVAERLQLLLTQFQVLAQAVKQPLPEASKTPAADTSELIRRLDQQLVELQQLAPELGGGDPFKLATCYTAKGQWVLIRYNRFSGESWISATNSWEPLAEELTPSISSYEVQLLPAKGDVKGYVAARVDQNSGETWWLNRKAWVKYQQ</sequence>
<name>A0A7R6PJX5_9GAMM</name>
<proteinExistence type="predicted"/>
<dbReference type="RefSeq" id="WP_019621326.1">
    <property type="nucleotide sequence ID" value="NZ_AP014545.1"/>
</dbReference>
<accession>A0A7R6PJX5</accession>
<feature type="chain" id="PRO_5032821856" description="Lipoprotein" evidence="1">
    <location>
        <begin position="21"/>
        <end position="220"/>
    </location>
</feature>
<dbReference type="EMBL" id="AP014545">
    <property type="protein sequence ID" value="BBB25730.1"/>
    <property type="molecule type" value="Genomic_DNA"/>
</dbReference>
<dbReference type="KEGG" id="ajp:AMJAP_1135"/>
<evidence type="ECO:0000313" key="3">
    <source>
        <dbReference type="Proteomes" id="UP000595663"/>
    </source>
</evidence>
<protein>
    <recommendedName>
        <fullName evidence="4">Lipoprotein</fullName>
    </recommendedName>
</protein>
<feature type="signal peptide" evidence="1">
    <location>
        <begin position="1"/>
        <end position="20"/>
    </location>
</feature>
<gene>
    <name evidence="2" type="ORF">AMJAP_1135</name>
</gene>
<organism evidence="2 3">
    <name type="scientific">Amphritea japonica ATCC BAA-1530</name>
    <dbReference type="NCBI Taxonomy" id="1278309"/>
    <lineage>
        <taxon>Bacteria</taxon>
        <taxon>Pseudomonadati</taxon>
        <taxon>Pseudomonadota</taxon>
        <taxon>Gammaproteobacteria</taxon>
        <taxon>Oceanospirillales</taxon>
        <taxon>Oceanospirillaceae</taxon>
        <taxon>Amphritea</taxon>
    </lineage>
</organism>
<keyword evidence="3" id="KW-1185">Reference proteome</keyword>
<evidence type="ECO:0008006" key="4">
    <source>
        <dbReference type="Google" id="ProtNLM"/>
    </source>
</evidence>
<dbReference type="OrthoDB" id="6117641at2"/>
<dbReference type="Proteomes" id="UP000595663">
    <property type="component" value="Chromosome"/>
</dbReference>
<dbReference type="AlphaFoldDB" id="A0A7R6PJX5"/>
<keyword evidence="1" id="KW-0732">Signal</keyword>
<evidence type="ECO:0000256" key="1">
    <source>
        <dbReference type="SAM" id="SignalP"/>
    </source>
</evidence>
<reference evidence="2 3" key="1">
    <citation type="journal article" date="2008" name="Int. J. Syst. Evol. Microbiol.">
        <title>Amphritea japonica sp. nov. and Amphritea balenae sp. nov., isolated from the sediment adjacent to sperm whale carcasses off Kagoshima, Japan.</title>
        <authorList>
            <person name="Miyazaki M."/>
            <person name="Nogi Y."/>
            <person name="Fujiwara Y."/>
            <person name="Kawato M."/>
            <person name="Nagahama T."/>
            <person name="Kubokawa K."/>
            <person name="Horikoshi K."/>
        </authorList>
    </citation>
    <scope>NUCLEOTIDE SEQUENCE [LARGE SCALE GENOMIC DNA]</scope>
    <source>
        <strain evidence="2 3">ATCC BAA-1530</strain>
    </source>
</reference>
<evidence type="ECO:0000313" key="2">
    <source>
        <dbReference type="EMBL" id="BBB25730.1"/>
    </source>
</evidence>
<dbReference type="PROSITE" id="PS51257">
    <property type="entry name" value="PROKAR_LIPOPROTEIN"/>
    <property type="match status" value="1"/>
</dbReference>